<proteinExistence type="predicted"/>
<accession>N1PTN9</accession>
<feature type="region of interest" description="Disordered" evidence="1">
    <location>
        <begin position="89"/>
        <end position="139"/>
    </location>
</feature>
<dbReference type="EMBL" id="KB446537">
    <property type="protein sequence ID" value="EME46742.1"/>
    <property type="molecule type" value="Genomic_DNA"/>
</dbReference>
<dbReference type="HOGENOM" id="CLU_1845047_0_0_1"/>
<evidence type="ECO:0000313" key="2">
    <source>
        <dbReference type="EMBL" id="EME46742.1"/>
    </source>
</evidence>
<dbReference type="Proteomes" id="UP000016933">
    <property type="component" value="Unassembled WGS sequence"/>
</dbReference>
<organism evidence="2 3">
    <name type="scientific">Dothistroma septosporum (strain NZE10 / CBS 128990)</name>
    <name type="common">Red band needle blight fungus</name>
    <name type="synonym">Mycosphaerella pini</name>
    <dbReference type="NCBI Taxonomy" id="675120"/>
    <lineage>
        <taxon>Eukaryota</taxon>
        <taxon>Fungi</taxon>
        <taxon>Dikarya</taxon>
        <taxon>Ascomycota</taxon>
        <taxon>Pezizomycotina</taxon>
        <taxon>Dothideomycetes</taxon>
        <taxon>Dothideomycetidae</taxon>
        <taxon>Mycosphaerellales</taxon>
        <taxon>Mycosphaerellaceae</taxon>
        <taxon>Dothistroma</taxon>
    </lineage>
</organism>
<feature type="compositionally biased region" description="Basic and acidic residues" evidence="1">
    <location>
        <begin position="101"/>
        <end position="139"/>
    </location>
</feature>
<evidence type="ECO:0000256" key="1">
    <source>
        <dbReference type="SAM" id="MobiDB-lite"/>
    </source>
</evidence>
<gene>
    <name evidence="2" type="ORF">DOTSEDRAFT_33300</name>
</gene>
<reference evidence="3" key="1">
    <citation type="journal article" date="2012" name="PLoS Genet.">
        <title>The genomes of the fungal plant pathogens Cladosporium fulvum and Dothistroma septosporum reveal adaptation to different hosts and lifestyles but also signatures of common ancestry.</title>
        <authorList>
            <person name="de Wit P.J.G.M."/>
            <person name="van der Burgt A."/>
            <person name="Oekmen B."/>
            <person name="Stergiopoulos I."/>
            <person name="Abd-Elsalam K.A."/>
            <person name="Aerts A.L."/>
            <person name="Bahkali A.H."/>
            <person name="Beenen H.G."/>
            <person name="Chettri P."/>
            <person name="Cox M.P."/>
            <person name="Datema E."/>
            <person name="de Vries R.P."/>
            <person name="Dhillon B."/>
            <person name="Ganley A.R."/>
            <person name="Griffiths S.A."/>
            <person name="Guo Y."/>
            <person name="Hamelin R.C."/>
            <person name="Henrissat B."/>
            <person name="Kabir M.S."/>
            <person name="Jashni M.K."/>
            <person name="Kema G."/>
            <person name="Klaubauf S."/>
            <person name="Lapidus A."/>
            <person name="Levasseur A."/>
            <person name="Lindquist E."/>
            <person name="Mehrabi R."/>
            <person name="Ohm R.A."/>
            <person name="Owen T.J."/>
            <person name="Salamov A."/>
            <person name="Schwelm A."/>
            <person name="Schijlen E."/>
            <person name="Sun H."/>
            <person name="van den Burg H.A."/>
            <person name="van Ham R.C.H.J."/>
            <person name="Zhang S."/>
            <person name="Goodwin S.B."/>
            <person name="Grigoriev I.V."/>
            <person name="Collemare J."/>
            <person name="Bradshaw R.E."/>
        </authorList>
    </citation>
    <scope>NUCLEOTIDE SEQUENCE [LARGE SCALE GENOMIC DNA]</scope>
    <source>
        <strain evidence="3">NZE10 / CBS 128990</strain>
    </source>
</reference>
<sequence length="139" mass="15220">MPAAMPVHSDDEWVNYAIPRCDRIADDQLKFTNTPIFSSHTTVLQQSHLVQARREAAAEMGQGSSATSVKLGAMAMELADTMDKALRIQKSGGNLSETVDDVLREKKETSREIGKDEEATKKRPGAVEKGSEEVKKSSD</sequence>
<protein>
    <submittedName>
        <fullName evidence="2">Uncharacterized protein</fullName>
    </submittedName>
</protein>
<evidence type="ECO:0000313" key="3">
    <source>
        <dbReference type="Proteomes" id="UP000016933"/>
    </source>
</evidence>
<name>N1PTN9_DOTSN</name>
<keyword evidence="3" id="KW-1185">Reference proteome</keyword>
<dbReference type="AlphaFoldDB" id="N1PTN9"/>
<reference evidence="2 3" key="2">
    <citation type="journal article" date="2012" name="PLoS Pathog.">
        <title>Diverse lifestyles and strategies of plant pathogenesis encoded in the genomes of eighteen Dothideomycetes fungi.</title>
        <authorList>
            <person name="Ohm R.A."/>
            <person name="Feau N."/>
            <person name="Henrissat B."/>
            <person name="Schoch C.L."/>
            <person name="Horwitz B.A."/>
            <person name="Barry K.W."/>
            <person name="Condon B.J."/>
            <person name="Copeland A.C."/>
            <person name="Dhillon B."/>
            <person name="Glaser F."/>
            <person name="Hesse C.N."/>
            <person name="Kosti I."/>
            <person name="LaButti K."/>
            <person name="Lindquist E.A."/>
            <person name="Lucas S."/>
            <person name="Salamov A.A."/>
            <person name="Bradshaw R.E."/>
            <person name="Ciuffetti L."/>
            <person name="Hamelin R.C."/>
            <person name="Kema G.H.J."/>
            <person name="Lawrence C."/>
            <person name="Scott J.A."/>
            <person name="Spatafora J.W."/>
            <person name="Turgeon B.G."/>
            <person name="de Wit P.J.G.M."/>
            <person name="Zhong S."/>
            <person name="Goodwin S.B."/>
            <person name="Grigoriev I.V."/>
        </authorList>
    </citation>
    <scope>NUCLEOTIDE SEQUENCE [LARGE SCALE GENOMIC DNA]</scope>
    <source>
        <strain evidence="3">NZE10 / CBS 128990</strain>
    </source>
</reference>